<sequence>MIRARMRSSSAWHDVCILNVSLHGLGVQSAEPPARGTYVEIRRGRQTIVARVAWNKGHRAGLRSQDPIFLTALLNDTSGEAPAAGKVQGLSNAATRHDRPILMPRAALPAGQSNLQELRP</sequence>
<evidence type="ECO:0000313" key="1">
    <source>
        <dbReference type="EMBL" id="QNP42404.1"/>
    </source>
</evidence>
<evidence type="ECO:0008006" key="3">
    <source>
        <dbReference type="Google" id="ProtNLM"/>
    </source>
</evidence>
<reference evidence="1 2" key="1">
    <citation type="submission" date="2020-08" db="EMBL/GenBank/DDBJ databases">
        <title>Genome sequence of Sphingomonas daechungensis KACC 18115T.</title>
        <authorList>
            <person name="Hyun D.-W."/>
            <person name="Bae J.-W."/>
        </authorList>
    </citation>
    <scope>NUCLEOTIDE SEQUENCE [LARGE SCALE GENOMIC DNA]</scope>
    <source>
        <strain evidence="1 2">KACC 18115</strain>
    </source>
</reference>
<gene>
    <name evidence="1" type="ORF">H9L15_08755</name>
</gene>
<dbReference type="EMBL" id="CP060780">
    <property type="protein sequence ID" value="QNP42404.1"/>
    <property type="molecule type" value="Genomic_DNA"/>
</dbReference>
<organism evidence="1 2">
    <name type="scientific">Sphingomonas daechungensis</name>
    <dbReference type="NCBI Taxonomy" id="1176646"/>
    <lineage>
        <taxon>Bacteria</taxon>
        <taxon>Pseudomonadati</taxon>
        <taxon>Pseudomonadota</taxon>
        <taxon>Alphaproteobacteria</taxon>
        <taxon>Sphingomonadales</taxon>
        <taxon>Sphingomonadaceae</taxon>
        <taxon>Sphingomonas</taxon>
    </lineage>
</organism>
<dbReference type="Proteomes" id="UP000516134">
    <property type="component" value="Chromosome"/>
</dbReference>
<proteinExistence type="predicted"/>
<accession>A0ABX6SYY1</accession>
<keyword evidence="2" id="KW-1185">Reference proteome</keyword>
<dbReference type="RefSeq" id="WP_187713837.1">
    <property type="nucleotide sequence ID" value="NZ_CP060780.1"/>
</dbReference>
<evidence type="ECO:0000313" key="2">
    <source>
        <dbReference type="Proteomes" id="UP000516134"/>
    </source>
</evidence>
<name>A0ABX6SYY1_9SPHN</name>
<dbReference type="SUPFAM" id="SSF141371">
    <property type="entry name" value="PilZ domain-like"/>
    <property type="match status" value="1"/>
</dbReference>
<protein>
    <recommendedName>
        <fullName evidence="3">PilZ domain-containing protein</fullName>
    </recommendedName>
</protein>